<dbReference type="AlphaFoldDB" id="A0AAN4R1C7"/>
<name>A0AAN4R1C7_9PROT</name>
<evidence type="ECO:0008006" key="3">
    <source>
        <dbReference type="Google" id="ProtNLM"/>
    </source>
</evidence>
<organism evidence="1 2">
    <name type="scientific">Asaia bogorensis NBRC 16594</name>
    <dbReference type="NCBI Taxonomy" id="1231624"/>
    <lineage>
        <taxon>Bacteria</taxon>
        <taxon>Pseudomonadati</taxon>
        <taxon>Pseudomonadota</taxon>
        <taxon>Alphaproteobacteria</taxon>
        <taxon>Acetobacterales</taxon>
        <taxon>Acetobacteraceae</taxon>
        <taxon>Asaia</taxon>
    </lineage>
</organism>
<comment type="caution">
    <text evidence="1">The sequence shown here is derived from an EMBL/GenBank/DDBJ whole genome shotgun (WGS) entry which is preliminary data.</text>
</comment>
<dbReference type="Proteomes" id="UP000321287">
    <property type="component" value="Unassembled WGS sequence"/>
</dbReference>
<dbReference type="InterPro" id="IPR052922">
    <property type="entry name" value="Cytidylate_Kinase-2"/>
</dbReference>
<keyword evidence="2" id="KW-1185">Reference proteome</keyword>
<accession>A0AAN4R1C7</accession>
<dbReference type="Gene3D" id="3.40.50.300">
    <property type="entry name" value="P-loop containing nucleotide triphosphate hydrolases"/>
    <property type="match status" value="1"/>
</dbReference>
<dbReference type="EMBL" id="BJVS01000001">
    <property type="protein sequence ID" value="GEL52575.1"/>
    <property type="molecule type" value="Genomic_DNA"/>
</dbReference>
<reference evidence="1 2" key="1">
    <citation type="submission" date="2019-07" db="EMBL/GenBank/DDBJ databases">
        <title>Whole genome shotgun sequence of Asaia bogorensis NBRC 16594.</title>
        <authorList>
            <person name="Hosoyama A."/>
            <person name="Uohara A."/>
            <person name="Ohji S."/>
            <person name="Ichikawa N."/>
        </authorList>
    </citation>
    <scope>NUCLEOTIDE SEQUENCE [LARGE SCALE GENOMIC DNA]</scope>
    <source>
        <strain evidence="1 2">NBRC 16594</strain>
    </source>
</reference>
<evidence type="ECO:0000313" key="1">
    <source>
        <dbReference type="EMBL" id="GEL52575.1"/>
    </source>
</evidence>
<protein>
    <recommendedName>
        <fullName evidence="3">DNA topology modulation protein FlaR</fullName>
    </recommendedName>
</protein>
<dbReference type="PANTHER" id="PTHR37816">
    <property type="entry name" value="YALI0E33011P"/>
    <property type="match status" value="1"/>
</dbReference>
<sequence>MDPISRLGPRICILGPSNSGKSTLALRLGTAFDLPVVHLDLLRYQYGSFSTLRPLDAFHTDHTRAISDDRWVIEGNYSSCMEDRLARATGLILLDASTCLSLYRYLRRCARPGQRIGGFARDTCEPISVAMLSHIVGPTRLNRRRYRTIYARSRLPKCFLPTPRAVNEFCRHAGL</sequence>
<dbReference type="PANTHER" id="PTHR37816:SF3">
    <property type="entry name" value="MODULATES DNA TOPOLOGY"/>
    <property type="match status" value="1"/>
</dbReference>
<evidence type="ECO:0000313" key="2">
    <source>
        <dbReference type="Proteomes" id="UP000321287"/>
    </source>
</evidence>
<dbReference type="InterPro" id="IPR027417">
    <property type="entry name" value="P-loop_NTPase"/>
</dbReference>
<dbReference type="KEGG" id="abg:Asbog_01745"/>
<dbReference type="SUPFAM" id="SSF52540">
    <property type="entry name" value="P-loop containing nucleoside triphosphate hydrolases"/>
    <property type="match status" value="1"/>
</dbReference>
<gene>
    <name evidence="1" type="ORF">ABO01nite_05820</name>
</gene>
<proteinExistence type="predicted"/>